<evidence type="ECO:0000259" key="1">
    <source>
        <dbReference type="Pfam" id="PF22677"/>
    </source>
</evidence>
<dbReference type="PANTHER" id="PTHR36503:SF2">
    <property type="entry name" value="BLR2408 PROTEIN"/>
    <property type="match status" value="1"/>
</dbReference>
<dbReference type="Pfam" id="PF22677">
    <property type="entry name" value="Ble-like_N"/>
    <property type="match status" value="1"/>
</dbReference>
<keyword evidence="3" id="KW-1185">Reference proteome</keyword>
<dbReference type="Gene3D" id="3.10.180.10">
    <property type="entry name" value="2,3-Dihydroxybiphenyl 1,2-Dioxygenase, domain 1"/>
    <property type="match status" value="1"/>
</dbReference>
<sequence>MTQQIFVNLPIADVAASRRFFSALGFGFNEQFSGDHALCMVVADNIFVMLLRRDFFEGFCTKPVVDARQGTEVLVCLSRDSRAAVDAMVAQAVAAGGSVPRPPQIHGDFMYGHAFEDLDGHVWELAWMNPDAAPPQA</sequence>
<reference evidence="2 3" key="1">
    <citation type="submission" date="2024-04" db="EMBL/GenBank/DDBJ databases">
        <title>Novel species of the genus Ideonella isolated from streams.</title>
        <authorList>
            <person name="Lu H."/>
        </authorList>
    </citation>
    <scope>NUCLEOTIDE SEQUENCE [LARGE SCALE GENOMIC DNA]</scope>
    <source>
        <strain evidence="2 3">DXS22W</strain>
    </source>
</reference>
<accession>A0ABU9CGL2</accession>
<gene>
    <name evidence="2" type="ORF">AACH10_12155</name>
</gene>
<dbReference type="PANTHER" id="PTHR36503">
    <property type="entry name" value="BLR2520 PROTEIN"/>
    <property type="match status" value="1"/>
</dbReference>
<organism evidence="2 3">
    <name type="scientific">Pseudaquabacterium inlustre</name>
    <dbReference type="NCBI Taxonomy" id="2984192"/>
    <lineage>
        <taxon>Bacteria</taxon>
        <taxon>Pseudomonadati</taxon>
        <taxon>Pseudomonadota</taxon>
        <taxon>Betaproteobacteria</taxon>
        <taxon>Burkholderiales</taxon>
        <taxon>Sphaerotilaceae</taxon>
        <taxon>Pseudaquabacterium</taxon>
    </lineage>
</organism>
<evidence type="ECO:0000313" key="3">
    <source>
        <dbReference type="Proteomes" id="UP001365405"/>
    </source>
</evidence>
<dbReference type="EMBL" id="JBBUTH010000007">
    <property type="protein sequence ID" value="MEK8050993.1"/>
    <property type="molecule type" value="Genomic_DNA"/>
</dbReference>
<dbReference type="RefSeq" id="WP_341410686.1">
    <property type="nucleotide sequence ID" value="NZ_JBBUTH010000007.1"/>
</dbReference>
<dbReference type="SUPFAM" id="SSF54593">
    <property type="entry name" value="Glyoxalase/Bleomycin resistance protein/Dihydroxybiphenyl dioxygenase"/>
    <property type="match status" value="1"/>
</dbReference>
<protein>
    <submittedName>
        <fullName evidence="2">VOC family protein</fullName>
    </submittedName>
</protein>
<name>A0ABU9CGL2_9BURK</name>
<dbReference type="Proteomes" id="UP001365405">
    <property type="component" value="Unassembled WGS sequence"/>
</dbReference>
<dbReference type="InterPro" id="IPR053863">
    <property type="entry name" value="Glyoxy/Ble-like_N"/>
</dbReference>
<proteinExistence type="predicted"/>
<feature type="domain" description="Glyoxalase/Bleomycin resistance-like N-terminal" evidence="1">
    <location>
        <begin position="5"/>
        <end position="33"/>
    </location>
</feature>
<comment type="caution">
    <text evidence="2">The sequence shown here is derived from an EMBL/GenBank/DDBJ whole genome shotgun (WGS) entry which is preliminary data.</text>
</comment>
<evidence type="ECO:0000313" key="2">
    <source>
        <dbReference type="EMBL" id="MEK8050993.1"/>
    </source>
</evidence>
<dbReference type="InterPro" id="IPR029068">
    <property type="entry name" value="Glyas_Bleomycin-R_OHBP_Dase"/>
</dbReference>